<dbReference type="GO" id="GO:0022857">
    <property type="term" value="F:transmembrane transporter activity"/>
    <property type="evidence" value="ECO:0007669"/>
    <property type="project" value="InterPro"/>
</dbReference>
<keyword evidence="4 6" id="KW-0472">Membrane</keyword>
<dbReference type="AlphaFoldDB" id="A0A507F406"/>
<comment type="caution">
    <text evidence="8">The sequence shown here is derived from an EMBL/GenBank/DDBJ whole genome shotgun (WGS) entry which is preliminary data.</text>
</comment>
<dbReference type="Proteomes" id="UP000320333">
    <property type="component" value="Unassembled WGS sequence"/>
</dbReference>
<keyword evidence="2 6" id="KW-0812">Transmembrane</keyword>
<dbReference type="GO" id="GO:0016020">
    <property type="term" value="C:membrane"/>
    <property type="evidence" value="ECO:0007669"/>
    <property type="project" value="UniProtKB-SubCell"/>
</dbReference>
<dbReference type="InterPro" id="IPR020846">
    <property type="entry name" value="MFS_dom"/>
</dbReference>
<feature type="transmembrane region" description="Helical" evidence="6">
    <location>
        <begin position="265"/>
        <end position="287"/>
    </location>
</feature>
<name>A0A507F406_9FUNG</name>
<reference evidence="8 9" key="1">
    <citation type="journal article" date="2019" name="Sci. Rep.">
        <title>Comparative genomics of chytrid fungi reveal insights into the obligate biotrophic and pathogenic lifestyle of Synchytrium endobioticum.</title>
        <authorList>
            <person name="van de Vossenberg B.T.L.H."/>
            <person name="Warris S."/>
            <person name="Nguyen H.D.T."/>
            <person name="van Gent-Pelzer M.P.E."/>
            <person name="Joly D.L."/>
            <person name="van de Geest H.C."/>
            <person name="Bonants P.J.M."/>
            <person name="Smith D.S."/>
            <person name="Levesque C.A."/>
            <person name="van der Lee T.A.J."/>
        </authorList>
    </citation>
    <scope>NUCLEOTIDE SEQUENCE [LARGE SCALE GENOMIC DNA]</scope>
    <source>
        <strain evidence="8 9">CBS 675.73</strain>
    </source>
</reference>
<keyword evidence="3 6" id="KW-1133">Transmembrane helix</keyword>
<dbReference type="SUPFAM" id="SSF103473">
    <property type="entry name" value="MFS general substrate transporter"/>
    <property type="match status" value="1"/>
</dbReference>
<dbReference type="InterPro" id="IPR011701">
    <property type="entry name" value="MFS"/>
</dbReference>
<feature type="transmembrane region" description="Helical" evidence="6">
    <location>
        <begin position="174"/>
        <end position="200"/>
    </location>
</feature>
<evidence type="ECO:0000256" key="3">
    <source>
        <dbReference type="ARBA" id="ARBA00022989"/>
    </source>
</evidence>
<evidence type="ECO:0000313" key="9">
    <source>
        <dbReference type="Proteomes" id="UP000320333"/>
    </source>
</evidence>
<dbReference type="PANTHER" id="PTHR23507">
    <property type="entry name" value="ZGC:174356"/>
    <property type="match status" value="1"/>
</dbReference>
<evidence type="ECO:0000256" key="5">
    <source>
        <dbReference type="SAM" id="MobiDB-lite"/>
    </source>
</evidence>
<dbReference type="OrthoDB" id="3026777at2759"/>
<dbReference type="PANTHER" id="PTHR23507:SF1">
    <property type="entry name" value="FI18259P1-RELATED"/>
    <property type="match status" value="1"/>
</dbReference>
<sequence>MPPPTTANQESTHEPLQLDQQSTLEPPGLVSRISASVKARVRSVSDIFSKPSAWLIIPPMLIHVAGASLGGAPMNQFMILAVCQRMPAPPTLHSYSTGFTHSQSNSTIHAWRFSKNVEVSDNLPTYGECVARSDVQERAALFNQLFSLAYDIPSFILIPLMGRLVDTLGRKTMMALPIAASVLHALSVIIIASTGISLYFLVAVKFVAGFMGGYTLLMMAVYAFIADTTSVGERTQTFLTLDTCVFISFMFGPITGGIIDRNFGLLTVFAIIAFLDLLVLAYTIFLLPETLHLGAQTIHQPIPELSSTEGARDPERVNMWSNFLQSWSGCLDILSTPGRGTSLLILGLMTAVNGLGSAGYSYLFYFYPSQKFGWDAYDFGVYAMVKSLCRMFYLSIVLPLLLRTFVLGQETIKKTRAELTIIRVGYLLYAVGLICHAFATEGWMFFPLVFIYTSGTIAGPTIRGIVSRAVAPTSQGKLFAALELLQGGTSLFSNLVVPGVYRLLVGIRKPHYMFFVQASFWTVSLGLTMYLKSRELVGIEQQHVAEIQSDNEDVMEPLIQPAAPNIMTPDEESSAFSSSSEVSFNPGRLPTSIRSRIALMTASNQSLRDSFVRGANTPSLREYTGNDGDDSEVSLNTRETQGVARVGAWLLDLVDAELVEYGVDETSREMSL</sequence>
<evidence type="ECO:0000256" key="1">
    <source>
        <dbReference type="ARBA" id="ARBA00004141"/>
    </source>
</evidence>
<feature type="transmembrane region" description="Helical" evidence="6">
    <location>
        <begin position="206"/>
        <end position="226"/>
    </location>
</feature>
<feature type="transmembrane region" description="Helical" evidence="6">
    <location>
        <begin position="421"/>
        <end position="439"/>
    </location>
</feature>
<protein>
    <recommendedName>
        <fullName evidence="7">Major facilitator superfamily (MFS) profile domain-containing protein</fullName>
    </recommendedName>
</protein>
<dbReference type="PROSITE" id="PS50850">
    <property type="entry name" value="MFS"/>
    <property type="match status" value="1"/>
</dbReference>
<feature type="transmembrane region" description="Helical" evidence="6">
    <location>
        <begin position="343"/>
        <end position="367"/>
    </location>
</feature>
<dbReference type="Gene3D" id="1.20.1250.20">
    <property type="entry name" value="MFS general substrate transporter like domains"/>
    <property type="match status" value="1"/>
</dbReference>
<accession>A0A507F406</accession>
<evidence type="ECO:0000313" key="8">
    <source>
        <dbReference type="EMBL" id="TPX70991.1"/>
    </source>
</evidence>
<feature type="domain" description="Major facilitator superfamily (MFS) profile" evidence="7">
    <location>
        <begin position="90"/>
        <end position="536"/>
    </location>
</feature>
<evidence type="ECO:0000259" key="7">
    <source>
        <dbReference type="PROSITE" id="PS50850"/>
    </source>
</evidence>
<feature type="transmembrane region" description="Helical" evidence="6">
    <location>
        <begin position="379"/>
        <end position="401"/>
    </location>
</feature>
<feature type="transmembrane region" description="Helical" evidence="6">
    <location>
        <begin position="238"/>
        <end position="259"/>
    </location>
</feature>
<feature type="transmembrane region" description="Helical" evidence="6">
    <location>
        <begin position="445"/>
        <end position="466"/>
    </location>
</feature>
<evidence type="ECO:0000256" key="6">
    <source>
        <dbReference type="SAM" id="Phobius"/>
    </source>
</evidence>
<evidence type="ECO:0000256" key="4">
    <source>
        <dbReference type="ARBA" id="ARBA00023136"/>
    </source>
</evidence>
<gene>
    <name evidence="8" type="ORF">CcCBS67573_g06346</name>
</gene>
<dbReference type="EMBL" id="QEAP01000266">
    <property type="protein sequence ID" value="TPX70991.1"/>
    <property type="molecule type" value="Genomic_DNA"/>
</dbReference>
<feature type="compositionally biased region" description="Polar residues" evidence="5">
    <location>
        <begin position="1"/>
        <end position="10"/>
    </location>
</feature>
<proteinExistence type="predicted"/>
<keyword evidence="9" id="KW-1185">Reference proteome</keyword>
<feature type="region of interest" description="Disordered" evidence="5">
    <location>
        <begin position="1"/>
        <end position="25"/>
    </location>
</feature>
<comment type="subcellular location">
    <subcellularLocation>
        <location evidence="1">Membrane</location>
        <topology evidence="1">Multi-pass membrane protein</topology>
    </subcellularLocation>
</comment>
<dbReference type="Pfam" id="PF07690">
    <property type="entry name" value="MFS_1"/>
    <property type="match status" value="1"/>
</dbReference>
<dbReference type="InterPro" id="IPR036259">
    <property type="entry name" value="MFS_trans_sf"/>
</dbReference>
<organism evidence="8 9">
    <name type="scientific">Chytriomyces confervae</name>
    <dbReference type="NCBI Taxonomy" id="246404"/>
    <lineage>
        <taxon>Eukaryota</taxon>
        <taxon>Fungi</taxon>
        <taxon>Fungi incertae sedis</taxon>
        <taxon>Chytridiomycota</taxon>
        <taxon>Chytridiomycota incertae sedis</taxon>
        <taxon>Chytridiomycetes</taxon>
        <taxon>Chytridiales</taxon>
        <taxon>Chytriomycetaceae</taxon>
        <taxon>Chytriomyces</taxon>
    </lineage>
</organism>
<evidence type="ECO:0000256" key="2">
    <source>
        <dbReference type="ARBA" id="ARBA00022692"/>
    </source>
</evidence>
<feature type="transmembrane region" description="Helical" evidence="6">
    <location>
        <begin position="478"/>
        <end position="500"/>
    </location>
</feature>